<keyword evidence="6 7" id="KW-0472">Membrane</keyword>
<comment type="subcellular location">
    <subcellularLocation>
        <location evidence="1">Cell membrane</location>
        <topology evidence="1">Multi-pass membrane protein</topology>
    </subcellularLocation>
</comment>
<accession>A0A1G9YEV6</accession>
<name>A0A1G9YEV6_9BACT</name>
<evidence type="ECO:0000256" key="1">
    <source>
        <dbReference type="ARBA" id="ARBA00004651"/>
    </source>
</evidence>
<dbReference type="Pfam" id="PF07681">
    <property type="entry name" value="DoxX"/>
    <property type="match status" value="1"/>
</dbReference>
<dbReference type="OrthoDB" id="680764at2"/>
<dbReference type="PANTHER" id="PTHR33452">
    <property type="entry name" value="OXIDOREDUCTASE CATD-RELATED"/>
    <property type="match status" value="1"/>
</dbReference>
<dbReference type="AlphaFoldDB" id="A0A1G9YEV6"/>
<feature type="transmembrane region" description="Helical" evidence="7">
    <location>
        <begin position="21"/>
        <end position="39"/>
    </location>
</feature>
<evidence type="ECO:0000256" key="2">
    <source>
        <dbReference type="ARBA" id="ARBA00006679"/>
    </source>
</evidence>
<dbReference type="STRING" id="563176.SAMN04488090_4919"/>
<feature type="transmembrane region" description="Helical" evidence="7">
    <location>
        <begin position="111"/>
        <end position="134"/>
    </location>
</feature>
<feature type="transmembrane region" description="Helical" evidence="7">
    <location>
        <begin position="86"/>
        <end position="105"/>
    </location>
</feature>
<gene>
    <name evidence="8" type="ORF">SAMN04488090_4919</name>
</gene>
<dbReference type="GO" id="GO:0005886">
    <property type="term" value="C:plasma membrane"/>
    <property type="evidence" value="ECO:0007669"/>
    <property type="project" value="UniProtKB-SubCell"/>
</dbReference>
<keyword evidence="5 7" id="KW-1133">Transmembrane helix</keyword>
<keyword evidence="9" id="KW-1185">Reference proteome</keyword>
<evidence type="ECO:0000256" key="5">
    <source>
        <dbReference type="ARBA" id="ARBA00022989"/>
    </source>
</evidence>
<evidence type="ECO:0000256" key="7">
    <source>
        <dbReference type="SAM" id="Phobius"/>
    </source>
</evidence>
<dbReference type="EMBL" id="FNGS01000012">
    <property type="protein sequence ID" value="SDN07001.1"/>
    <property type="molecule type" value="Genomic_DNA"/>
</dbReference>
<evidence type="ECO:0000256" key="6">
    <source>
        <dbReference type="ARBA" id="ARBA00023136"/>
    </source>
</evidence>
<dbReference type="Proteomes" id="UP000198901">
    <property type="component" value="Unassembled WGS sequence"/>
</dbReference>
<reference evidence="8 9" key="1">
    <citation type="submission" date="2016-10" db="EMBL/GenBank/DDBJ databases">
        <authorList>
            <person name="de Groot N.N."/>
        </authorList>
    </citation>
    <scope>NUCLEOTIDE SEQUENCE [LARGE SCALE GENOMIC DNA]</scope>
    <source>
        <strain evidence="8 9">DSM 21668</strain>
    </source>
</reference>
<dbReference type="PANTHER" id="PTHR33452:SF1">
    <property type="entry name" value="INNER MEMBRANE PROTEIN YPHA-RELATED"/>
    <property type="match status" value="1"/>
</dbReference>
<dbReference type="InterPro" id="IPR051907">
    <property type="entry name" value="DoxX-like_oxidoreductase"/>
</dbReference>
<comment type="similarity">
    <text evidence="2">Belongs to the DoxX family.</text>
</comment>
<evidence type="ECO:0000256" key="3">
    <source>
        <dbReference type="ARBA" id="ARBA00022475"/>
    </source>
</evidence>
<evidence type="ECO:0000313" key="8">
    <source>
        <dbReference type="EMBL" id="SDN07001.1"/>
    </source>
</evidence>
<protein>
    <submittedName>
        <fullName evidence="8">Uncharacterized membrane protein YphA, DoxX/SURF4 family</fullName>
    </submittedName>
</protein>
<organism evidence="8 9">
    <name type="scientific">Siphonobacter aquaeclarae</name>
    <dbReference type="NCBI Taxonomy" id="563176"/>
    <lineage>
        <taxon>Bacteria</taxon>
        <taxon>Pseudomonadati</taxon>
        <taxon>Bacteroidota</taxon>
        <taxon>Cytophagia</taxon>
        <taxon>Cytophagales</taxon>
        <taxon>Cytophagaceae</taxon>
        <taxon>Siphonobacter</taxon>
    </lineage>
</organism>
<dbReference type="RefSeq" id="WP_093209019.1">
    <property type="nucleotide sequence ID" value="NZ_FNGS01000012.1"/>
</dbReference>
<proteinExistence type="inferred from homology"/>
<dbReference type="InterPro" id="IPR032808">
    <property type="entry name" value="DoxX"/>
</dbReference>
<evidence type="ECO:0000256" key="4">
    <source>
        <dbReference type="ARBA" id="ARBA00022692"/>
    </source>
</evidence>
<feature type="transmembrane region" description="Helical" evidence="7">
    <location>
        <begin position="59"/>
        <end position="79"/>
    </location>
</feature>
<keyword evidence="4 7" id="KW-0812">Transmembrane</keyword>
<keyword evidence="3" id="KW-1003">Cell membrane</keyword>
<sequence length="143" mass="15980">MTVIQRIEHWGDTHHPTWLDTIRVALGVFLFVRGLGFITDDSGIAGLVGELNLAWSMLAIHYVAFAHLVGGFLIAIGCITRIAAAFQIPILFVAVFFVNLTRGFSYLNSELWLSVLTLLLLILFYVVGSGKFSVDQWMKHKND</sequence>
<evidence type="ECO:0000313" key="9">
    <source>
        <dbReference type="Proteomes" id="UP000198901"/>
    </source>
</evidence>